<evidence type="ECO:0000259" key="1">
    <source>
        <dbReference type="Pfam" id="PF22669"/>
    </source>
</evidence>
<keyword evidence="2" id="KW-0378">Hydrolase</keyword>
<keyword evidence="3" id="KW-1185">Reference proteome</keyword>
<reference evidence="3" key="1">
    <citation type="journal article" date="2019" name="Int. J. Syst. Evol. Microbiol.">
        <title>The Global Catalogue of Microorganisms (GCM) 10K type strain sequencing project: providing services to taxonomists for standard genome sequencing and annotation.</title>
        <authorList>
            <consortium name="The Broad Institute Genomics Platform"/>
            <consortium name="The Broad Institute Genome Sequencing Center for Infectious Disease"/>
            <person name="Wu L."/>
            <person name="Ma J."/>
        </authorList>
    </citation>
    <scope>NUCLEOTIDE SEQUENCE [LARGE SCALE GENOMIC DNA]</scope>
    <source>
        <strain evidence="3">CCUG 54520</strain>
    </source>
</reference>
<dbReference type="PANTHER" id="PTHR16320:SF1">
    <property type="entry name" value="SPHINGOMYELINASE DDB_G0288017"/>
    <property type="match status" value="1"/>
</dbReference>
<sequence>MRSETTARIPASRRTITRSGRRRRLRLATAVVVWSMVGVPASAGAAVGAQSAAAAADPAAESGSLRALTYNVAGLPELLSSATTERAASTTAIGARLGPYDLVNVQEDFNYHSYLDAAAGHPYRTPTSGGAGFGSGLNTLSGFPLEGPERASWERCWIGSGDCLTPKRFTFNRIRPADGVSIDVYNLHADAGSEPRDLTARAANLDQLSRFIAARSVGQAVIVMGDTNSRYTRVGDAIAEFAAADGLRDPWVELVRGGDRPATGEPAILCDEAAPTDDCEVVDKVLYRSGDRVDLEATGYRNEHTAFATEDGTPLSDHFPIGVDFAWSCAGACASGHELAPIGSDAVGSAARGGSVG</sequence>
<gene>
    <name evidence="2" type="ORF">ACFO6S_10400</name>
</gene>
<name>A0ABV9FV02_9NOCA</name>
<dbReference type="RefSeq" id="WP_378416629.1">
    <property type="nucleotide sequence ID" value="NZ_JBHSFO010000004.1"/>
</dbReference>
<accession>A0ABV9FV02</accession>
<proteinExistence type="predicted"/>
<dbReference type="EMBL" id="JBHSFO010000004">
    <property type="protein sequence ID" value="MFC4604094.1"/>
    <property type="molecule type" value="Genomic_DNA"/>
</dbReference>
<organism evidence="2 3">
    <name type="scientific">Rhodococcus kronopolitis</name>
    <dbReference type="NCBI Taxonomy" id="1460226"/>
    <lineage>
        <taxon>Bacteria</taxon>
        <taxon>Bacillati</taxon>
        <taxon>Actinomycetota</taxon>
        <taxon>Actinomycetes</taxon>
        <taxon>Mycobacteriales</taxon>
        <taxon>Nocardiaceae</taxon>
        <taxon>Rhodococcus</taxon>
    </lineage>
</organism>
<dbReference type="SUPFAM" id="SSF56219">
    <property type="entry name" value="DNase I-like"/>
    <property type="match status" value="1"/>
</dbReference>
<evidence type="ECO:0000313" key="3">
    <source>
        <dbReference type="Proteomes" id="UP001595914"/>
    </source>
</evidence>
<dbReference type="PANTHER" id="PTHR16320">
    <property type="entry name" value="SPHINGOMYELINASE FAMILY MEMBER"/>
    <property type="match status" value="1"/>
</dbReference>
<dbReference type="InterPro" id="IPR036691">
    <property type="entry name" value="Endo/exonu/phosph_ase_sf"/>
</dbReference>
<dbReference type="Gene3D" id="3.60.10.10">
    <property type="entry name" value="Endonuclease/exonuclease/phosphatase"/>
    <property type="match status" value="1"/>
</dbReference>
<feature type="domain" description="Inositol polyphosphate-related phosphatase" evidence="1">
    <location>
        <begin position="98"/>
        <end position="244"/>
    </location>
</feature>
<dbReference type="Proteomes" id="UP001595914">
    <property type="component" value="Unassembled WGS sequence"/>
</dbReference>
<dbReference type="Pfam" id="PF22669">
    <property type="entry name" value="Exo_endo_phos2"/>
    <property type="match status" value="1"/>
</dbReference>
<dbReference type="GO" id="GO:0004519">
    <property type="term" value="F:endonuclease activity"/>
    <property type="evidence" value="ECO:0007669"/>
    <property type="project" value="UniProtKB-KW"/>
</dbReference>
<keyword evidence="2" id="KW-0540">Nuclease</keyword>
<evidence type="ECO:0000313" key="2">
    <source>
        <dbReference type="EMBL" id="MFC4604094.1"/>
    </source>
</evidence>
<keyword evidence="2" id="KW-0255">Endonuclease</keyword>
<protein>
    <submittedName>
        <fullName evidence="2">Endonuclease</fullName>
    </submittedName>
</protein>
<comment type="caution">
    <text evidence="2">The sequence shown here is derived from an EMBL/GenBank/DDBJ whole genome shotgun (WGS) entry which is preliminary data.</text>
</comment>
<dbReference type="InterPro" id="IPR038772">
    <property type="entry name" value="Sph/SMPD2-like"/>
</dbReference>
<dbReference type="InterPro" id="IPR000300">
    <property type="entry name" value="IPPc"/>
</dbReference>